<accession>A0ABM7VZQ4</accession>
<keyword evidence="1" id="KW-0812">Transmembrane</keyword>
<feature type="transmembrane region" description="Helical" evidence="1">
    <location>
        <begin position="7"/>
        <end position="27"/>
    </location>
</feature>
<sequence>MVVYFRAWMAAAVYTSSFKLLLCWLPLFTPVTYMSKLLGSLSCRREAF</sequence>
<organism evidence="2 3">
    <name type="scientific">Phytobacter diazotrophicus</name>
    <dbReference type="NCBI Taxonomy" id="395631"/>
    <lineage>
        <taxon>Bacteria</taxon>
        <taxon>Pseudomonadati</taxon>
        <taxon>Pseudomonadota</taxon>
        <taxon>Gammaproteobacteria</taxon>
        <taxon>Enterobacterales</taxon>
        <taxon>Enterobacteriaceae</taxon>
        <taxon>Phytobacter</taxon>
    </lineage>
</organism>
<keyword evidence="1" id="KW-0472">Membrane</keyword>
<reference evidence="2 3" key="1">
    <citation type="submission" date="2021-12" db="EMBL/GenBank/DDBJ databases">
        <title>Complete genome sequence of Phytobacter diazotrophicus TA9734.</title>
        <authorList>
            <person name="Kubota H."/>
            <person name="Nakayama Y."/>
            <person name="Ariyoshi T."/>
        </authorList>
    </citation>
    <scope>NUCLEOTIDE SEQUENCE [LARGE SCALE GENOMIC DNA]</scope>
    <source>
        <strain evidence="2 3">TA9734</strain>
    </source>
</reference>
<keyword evidence="3" id="KW-1185">Reference proteome</keyword>
<dbReference type="Proteomes" id="UP001320460">
    <property type="component" value="Chromosome"/>
</dbReference>
<keyword evidence="1" id="KW-1133">Transmembrane helix</keyword>
<protein>
    <submittedName>
        <fullName evidence="2">Uncharacterized protein</fullName>
    </submittedName>
</protein>
<evidence type="ECO:0000313" key="2">
    <source>
        <dbReference type="EMBL" id="BDD52747.1"/>
    </source>
</evidence>
<evidence type="ECO:0000313" key="3">
    <source>
        <dbReference type="Proteomes" id="UP001320460"/>
    </source>
</evidence>
<gene>
    <name evidence="2" type="ORF">PDTA9734_42340</name>
</gene>
<evidence type="ECO:0000256" key="1">
    <source>
        <dbReference type="SAM" id="Phobius"/>
    </source>
</evidence>
<dbReference type="EMBL" id="AP025334">
    <property type="protein sequence ID" value="BDD52747.1"/>
    <property type="molecule type" value="Genomic_DNA"/>
</dbReference>
<name>A0ABM7VZQ4_9ENTR</name>
<proteinExistence type="predicted"/>